<keyword evidence="2" id="KW-1185">Reference proteome</keyword>
<reference evidence="2" key="1">
    <citation type="journal article" date="2019" name="Int. J. Syst. Evol. Microbiol.">
        <title>The Global Catalogue of Microorganisms (GCM) 10K type strain sequencing project: providing services to taxonomists for standard genome sequencing and annotation.</title>
        <authorList>
            <consortium name="The Broad Institute Genomics Platform"/>
            <consortium name="The Broad Institute Genome Sequencing Center for Infectious Disease"/>
            <person name="Wu L."/>
            <person name="Ma J."/>
        </authorList>
    </citation>
    <scope>NUCLEOTIDE SEQUENCE [LARGE SCALE GENOMIC DNA]</scope>
    <source>
        <strain evidence="2">CECT 8010</strain>
    </source>
</reference>
<name>A0ABV8Q2I4_9BACT</name>
<protein>
    <submittedName>
        <fullName evidence="1">Uncharacterized protein</fullName>
    </submittedName>
</protein>
<organism evidence="1 2">
    <name type="scientific">Parasediminibacterium paludis</name>
    <dbReference type="NCBI Taxonomy" id="908966"/>
    <lineage>
        <taxon>Bacteria</taxon>
        <taxon>Pseudomonadati</taxon>
        <taxon>Bacteroidota</taxon>
        <taxon>Chitinophagia</taxon>
        <taxon>Chitinophagales</taxon>
        <taxon>Chitinophagaceae</taxon>
        <taxon>Parasediminibacterium</taxon>
    </lineage>
</organism>
<dbReference type="Proteomes" id="UP001595906">
    <property type="component" value="Unassembled WGS sequence"/>
</dbReference>
<evidence type="ECO:0000313" key="2">
    <source>
        <dbReference type="Proteomes" id="UP001595906"/>
    </source>
</evidence>
<comment type="caution">
    <text evidence="1">The sequence shown here is derived from an EMBL/GenBank/DDBJ whole genome shotgun (WGS) entry which is preliminary data.</text>
</comment>
<proteinExistence type="predicted"/>
<accession>A0ABV8Q2I4</accession>
<sequence length="75" mass="8789">MKAKIRTCQIDLFLRNELMFILNPSTDKGHVYTKAIKKLKIVIPKEEALPEDVVVHILGKTRFKRLQQYIVQLPK</sequence>
<dbReference type="RefSeq" id="WP_379015611.1">
    <property type="nucleotide sequence ID" value="NZ_JBHSDC010000029.1"/>
</dbReference>
<dbReference type="EMBL" id="JBHSDC010000029">
    <property type="protein sequence ID" value="MFC4233365.1"/>
    <property type="molecule type" value="Genomic_DNA"/>
</dbReference>
<gene>
    <name evidence="1" type="ORF">ACFOW1_15800</name>
</gene>
<evidence type="ECO:0000313" key="1">
    <source>
        <dbReference type="EMBL" id="MFC4233365.1"/>
    </source>
</evidence>